<accession>A0A810MWZ2</accession>
<gene>
    <name evidence="3" type="ORF">Prubr_08790</name>
</gene>
<dbReference type="Gene3D" id="3.40.50.720">
    <property type="entry name" value="NAD(P)-binding Rossmann-like Domain"/>
    <property type="match status" value="1"/>
</dbReference>
<dbReference type="InterPro" id="IPR001509">
    <property type="entry name" value="Epimerase_deHydtase"/>
</dbReference>
<evidence type="ECO:0000313" key="4">
    <source>
        <dbReference type="Proteomes" id="UP000680866"/>
    </source>
</evidence>
<dbReference type="InterPro" id="IPR036291">
    <property type="entry name" value="NAD(P)-bd_dom_sf"/>
</dbReference>
<feature type="region of interest" description="Disordered" evidence="1">
    <location>
        <begin position="110"/>
        <end position="141"/>
    </location>
</feature>
<dbReference type="RefSeq" id="WP_212821870.1">
    <property type="nucleotide sequence ID" value="NZ_AP023359.1"/>
</dbReference>
<dbReference type="SUPFAM" id="SSF51735">
    <property type="entry name" value="NAD(P)-binding Rossmann-fold domains"/>
    <property type="match status" value="1"/>
</dbReference>
<organism evidence="3 4">
    <name type="scientific">Polymorphospora rubra</name>
    <dbReference type="NCBI Taxonomy" id="338584"/>
    <lineage>
        <taxon>Bacteria</taxon>
        <taxon>Bacillati</taxon>
        <taxon>Actinomycetota</taxon>
        <taxon>Actinomycetes</taxon>
        <taxon>Micromonosporales</taxon>
        <taxon>Micromonosporaceae</taxon>
        <taxon>Polymorphospora</taxon>
    </lineage>
</organism>
<evidence type="ECO:0000256" key="1">
    <source>
        <dbReference type="SAM" id="MobiDB-lite"/>
    </source>
</evidence>
<dbReference type="GO" id="GO:0005737">
    <property type="term" value="C:cytoplasm"/>
    <property type="evidence" value="ECO:0007669"/>
    <property type="project" value="TreeGrafter"/>
</dbReference>
<dbReference type="PANTHER" id="PTHR48079">
    <property type="entry name" value="PROTEIN YEEZ"/>
    <property type="match status" value="1"/>
</dbReference>
<dbReference type="EMBL" id="AP023359">
    <property type="protein sequence ID" value="BCJ63858.1"/>
    <property type="molecule type" value="Genomic_DNA"/>
</dbReference>
<keyword evidence="4" id="KW-1185">Reference proteome</keyword>
<dbReference type="Pfam" id="PF01370">
    <property type="entry name" value="Epimerase"/>
    <property type="match status" value="1"/>
</dbReference>
<dbReference type="InterPro" id="IPR051783">
    <property type="entry name" value="NAD(P)-dependent_oxidoreduct"/>
</dbReference>
<dbReference type="AlphaFoldDB" id="A0A810MWZ2"/>
<evidence type="ECO:0000259" key="2">
    <source>
        <dbReference type="Pfam" id="PF01370"/>
    </source>
</evidence>
<dbReference type="PANTHER" id="PTHR48079:SF6">
    <property type="entry name" value="NAD(P)-BINDING DOMAIN-CONTAINING PROTEIN-RELATED"/>
    <property type="match status" value="1"/>
</dbReference>
<dbReference type="GO" id="GO:0004029">
    <property type="term" value="F:aldehyde dehydrogenase (NAD+) activity"/>
    <property type="evidence" value="ECO:0007669"/>
    <property type="project" value="TreeGrafter"/>
</dbReference>
<protein>
    <submittedName>
        <fullName evidence="3">Reductase</fullName>
    </submittedName>
</protein>
<reference evidence="3" key="1">
    <citation type="submission" date="2020-08" db="EMBL/GenBank/DDBJ databases">
        <title>Whole genome shotgun sequence of Polymorphospora rubra NBRC 101157.</title>
        <authorList>
            <person name="Komaki H."/>
            <person name="Tamura T."/>
        </authorList>
    </citation>
    <scope>NUCLEOTIDE SEQUENCE</scope>
    <source>
        <strain evidence="3">NBRC 101157</strain>
    </source>
</reference>
<proteinExistence type="predicted"/>
<sequence>MPRALVIGGTGLIGRATAHRLLAAGWRVDVTGRNPANLPADLAAAGARFVAADRADPAALRTALGTGADLLVDCVCYTARDAELLLPLAGDAGSTVMISSKAVYVDADGNHSNSDAPPRFAGPVRETQPTLAPGDGDYRTREGYGPNKVAAERVLLDSGAPVTVLRPSKVHGTGAAQPREWVFVKRVLDRRPAVFLANRGEGTDHTTAAANIAALIEVVAARPGRRILNSADPDAPSARQIARTVARHLDHDWDEVLLDEDADPALGRHPWPAPYPIVLDMTAALDLGYVPAGDFAATVAAEIDWLVDAAAIGNGVPAGVDTDWFAPMFDYPAEDAYLTGRRS</sequence>
<evidence type="ECO:0000313" key="3">
    <source>
        <dbReference type="EMBL" id="BCJ63858.1"/>
    </source>
</evidence>
<dbReference type="Proteomes" id="UP000680866">
    <property type="component" value="Chromosome"/>
</dbReference>
<dbReference type="KEGG" id="pry:Prubr_08790"/>
<name>A0A810MWZ2_9ACTN</name>
<feature type="domain" description="NAD-dependent epimerase/dehydratase" evidence="2">
    <location>
        <begin position="4"/>
        <end position="178"/>
    </location>
</feature>